<comment type="caution">
    <text evidence="1">The sequence shown here is derived from an EMBL/GenBank/DDBJ whole genome shotgun (WGS) entry which is preliminary data.</text>
</comment>
<organism evidence="1 2">
    <name type="scientific">Ramlibacter aquaticus</name>
    <dbReference type="NCBI Taxonomy" id="2780094"/>
    <lineage>
        <taxon>Bacteria</taxon>
        <taxon>Pseudomonadati</taxon>
        <taxon>Pseudomonadota</taxon>
        <taxon>Betaproteobacteria</taxon>
        <taxon>Burkholderiales</taxon>
        <taxon>Comamonadaceae</taxon>
        <taxon>Ramlibacter</taxon>
    </lineage>
</organism>
<evidence type="ECO:0000313" key="1">
    <source>
        <dbReference type="EMBL" id="MBE7940890.1"/>
    </source>
</evidence>
<evidence type="ECO:0000313" key="2">
    <source>
        <dbReference type="Proteomes" id="UP000715965"/>
    </source>
</evidence>
<dbReference type="Pfam" id="PF08895">
    <property type="entry name" value="DUF1840"/>
    <property type="match status" value="1"/>
</dbReference>
<name>A0ABR9SEV4_9BURK</name>
<dbReference type="RefSeq" id="WP_193780430.1">
    <property type="nucleotide sequence ID" value="NZ_JADDOJ010000033.1"/>
</dbReference>
<gene>
    <name evidence="1" type="ORF">IM725_09940</name>
</gene>
<keyword evidence="2" id="KW-1185">Reference proteome</keyword>
<protein>
    <submittedName>
        <fullName evidence="1">DUF1840 domain-containing protein</fullName>
    </submittedName>
</protein>
<proteinExistence type="predicted"/>
<accession>A0ABR9SEV4</accession>
<sequence length="107" mass="11637">MLYKFKSKAAGDLIMLEPNGRRVLEIMGKDPGEKGIILPEQMLGGLAALEAAIAREESEQKAAVAEAKARGEVPPQFAGISLRQRALPFMDMLRRCEKAGAEIVWGV</sequence>
<dbReference type="InterPro" id="IPR014991">
    <property type="entry name" value="DUF1840"/>
</dbReference>
<dbReference type="EMBL" id="JADDOJ010000033">
    <property type="protein sequence ID" value="MBE7940890.1"/>
    <property type="molecule type" value="Genomic_DNA"/>
</dbReference>
<reference evidence="1 2" key="1">
    <citation type="submission" date="2020-10" db="EMBL/GenBank/DDBJ databases">
        <title>Draft genome of Ramlibacter aquaticus LMG 30558.</title>
        <authorList>
            <person name="Props R."/>
        </authorList>
    </citation>
    <scope>NUCLEOTIDE SEQUENCE [LARGE SCALE GENOMIC DNA]</scope>
    <source>
        <strain evidence="1 2">LMG 30558</strain>
    </source>
</reference>
<dbReference type="Proteomes" id="UP000715965">
    <property type="component" value="Unassembled WGS sequence"/>
</dbReference>